<name>A0A8E6EUP1_9BACT</name>
<evidence type="ECO:0000313" key="8">
    <source>
        <dbReference type="Proteomes" id="UP000676194"/>
    </source>
</evidence>
<dbReference type="InterPro" id="IPR036097">
    <property type="entry name" value="HisK_dim/P_sf"/>
</dbReference>
<protein>
    <recommendedName>
        <fullName evidence="2">histidine kinase</fullName>
        <ecNumber evidence="2">2.7.13.3</ecNumber>
    </recommendedName>
</protein>
<evidence type="ECO:0000256" key="3">
    <source>
        <dbReference type="ARBA" id="ARBA00022553"/>
    </source>
</evidence>
<keyword evidence="3" id="KW-0597">Phosphoprotein</keyword>
<dbReference type="Gene3D" id="3.30.565.10">
    <property type="entry name" value="Histidine kinase-like ATPase, C-terminal domain"/>
    <property type="match status" value="1"/>
</dbReference>
<evidence type="ECO:0000256" key="2">
    <source>
        <dbReference type="ARBA" id="ARBA00012438"/>
    </source>
</evidence>
<evidence type="ECO:0000313" key="7">
    <source>
        <dbReference type="EMBL" id="QVL33919.1"/>
    </source>
</evidence>
<keyword evidence="4" id="KW-0808">Transferase</keyword>
<reference evidence="7" key="1">
    <citation type="submission" date="2021-05" db="EMBL/GenBank/DDBJ databases">
        <title>Complete genome sequence of the cellulolytic planctomycete Telmatocola sphagniphila SP2T and characterization of the first cellulase from planctomycetes.</title>
        <authorList>
            <person name="Rakitin A.L."/>
            <person name="Beletsky A.V."/>
            <person name="Naumoff D.G."/>
            <person name="Kulichevskaya I.S."/>
            <person name="Mardanov A.V."/>
            <person name="Ravin N.V."/>
            <person name="Dedysh S.N."/>
        </authorList>
    </citation>
    <scope>NUCLEOTIDE SEQUENCE</scope>
    <source>
        <strain evidence="7">SP2T</strain>
    </source>
</reference>
<dbReference type="InterPro" id="IPR005467">
    <property type="entry name" value="His_kinase_dom"/>
</dbReference>
<dbReference type="Proteomes" id="UP000676194">
    <property type="component" value="Chromosome"/>
</dbReference>
<dbReference type="CDD" id="cd00082">
    <property type="entry name" value="HisKA"/>
    <property type="match status" value="1"/>
</dbReference>
<evidence type="ECO:0000259" key="6">
    <source>
        <dbReference type="PROSITE" id="PS50109"/>
    </source>
</evidence>
<dbReference type="EC" id="2.7.13.3" evidence="2"/>
<dbReference type="InterPro" id="IPR036890">
    <property type="entry name" value="HATPase_C_sf"/>
</dbReference>
<dbReference type="Pfam" id="PF02518">
    <property type="entry name" value="HATPase_c"/>
    <property type="match status" value="1"/>
</dbReference>
<dbReference type="FunFam" id="3.30.565.10:FF:000010">
    <property type="entry name" value="Sensor histidine kinase RcsC"/>
    <property type="match status" value="1"/>
</dbReference>
<dbReference type="SUPFAM" id="SSF55874">
    <property type="entry name" value="ATPase domain of HSP90 chaperone/DNA topoisomerase II/histidine kinase"/>
    <property type="match status" value="1"/>
</dbReference>
<dbReference type="Pfam" id="PF00512">
    <property type="entry name" value="HisKA"/>
    <property type="match status" value="1"/>
</dbReference>
<dbReference type="EMBL" id="CP074694">
    <property type="protein sequence ID" value="QVL33919.1"/>
    <property type="molecule type" value="Genomic_DNA"/>
</dbReference>
<proteinExistence type="predicted"/>
<evidence type="ECO:0000256" key="5">
    <source>
        <dbReference type="ARBA" id="ARBA00022777"/>
    </source>
</evidence>
<dbReference type="PANTHER" id="PTHR43047">
    <property type="entry name" value="TWO-COMPONENT HISTIDINE PROTEIN KINASE"/>
    <property type="match status" value="1"/>
</dbReference>
<evidence type="ECO:0000256" key="1">
    <source>
        <dbReference type="ARBA" id="ARBA00000085"/>
    </source>
</evidence>
<dbReference type="InterPro" id="IPR003661">
    <property type="entry name" value="HisK_dim/P_dom"/>
</dbReference>
<gene>
    <name evidence="7" type="ORF">KIH39_08435</name>
</gene>
<dbReference type="Gene3D" id="1.10.287.130">
    <property type="match status" value="1"/>
</dbReference>
<dbReference type="SMART" id="SM00387">
    <property type="entry name" value="HATPase_c"/>
    <property type="match status" value="1"/>
</dbReference>
<dbReference type="PROSITE" id="PS50109">
    <property type="entry name" value="HIS_KIN"/>
    <property type="match status" value="1"/>
</dbReference>
<dbReference type="PRINTS" id="PR00344">
    <property type="entry name" value="BCTRLSENSOR"/>
</dbReference>
<dbReference type="GO" id="GO:0000155">
    <property type="term" value="F:phosphorelay sensor kinase activity"/>
    <property type="evidence" value="ECO:0007669"/>
    <property type="project" value="InterPro"/>
</dbReference>
<sequence length="220" mass="24213">MSHEFRTPLGAIIGYSDMLSFMSLNPGERAQVTRAITRNARHLLALINDILDLTKFEAGKMALEIIPFRLWRVVSEAVSAAEVKASEKNIQLDAIQSGDLPRMLTSDPTRLRQILDNLLANAIKFSDSGSKIQFHIALVSSGVASKNIQFVIKDQGPGMNREVLSRLFQPFMQADVSTTRRFGGTGLGLSICQRFATAVGGTISVRVSQGRNLILQYSYL</sequence>
<dbReference type="InterPro" id="IPR003594">
    <property type="entry name" value="HATPase_dom"/>
</dbReference>
<dbReference type="SUPFAM" id="SSF47384">
    <property type="entry name" value="Homodimeric domain of signal transducing histidine kinase"/>
    <property type="match status" value="1"/>
</dbReference>
<accession>A0A8E6EUP1</accession>
<dbReference type="InterPro" id="IPR004358">
    <property type="entry name" value="Sig_transdc_His_kin-like_C"/>
</dbReference>
<comment type="catalytic activity">
    <reaction evidence="1">
        <text>ATP + protein L-histidine = ADP + protein N-phospho-L-histidine.</text>
        <dbReference type="EC" id="2.7.13.3"/>
    </reaction>
</comment>
<dbReference type="AlphaFoldDB" id="A0A8E6EUP1"/>
<dbReference type="KEGG" id="tsph:KIH39_08435"/>
<feature type="domain" description="Histidine kinase" evidence="6">
    <location>
        <begin position="1"/>
        <end position="220"/>
    </location>
</feature>
<keyword evidence="8" id="KW-1185">Reference proteome</keyword>
<organism evidence="7 8">
    <name type="scientific">Telmatocola sphagniphila</name>
    <dbReference type="NCBI Taxonomy" id="1123043"/>
    <lineage>
        <taxon>Bacteria</taxon>
        <taxon>Pseudomonadati</taxon>
        <taxon>Planctomycetota</taxon>
        <taxon>Planctomycetia</taxon>
        <taxon>Gemmatales</taxon>
        <taxon>Gemmataceae</taxon>
    </lineage>
</organism>
<keyword evidence="5" id="KW-0418">Kinase</keyword>
<dbReference type="SMART" id="SM00388">
    <property type="entry name" value="HisKA"/>
    <property type="match status" value="1"/>
</dbReference>
<evidence type="ECO:0000256" key="4">
    <source>
        <dbReference type="ARBA" id="ARBA00022679"/>
    </source>
</evidence>